<feature type="coiled-coil region" evidence="1">
    <location>
        <begin position="20"/>
        <end position="54"/>
    </location>
</feature>
<sequence length="213" mass="25151">MKSMDFEDDKTEVEKLSQTVSKIQNLYYKKKEQLEELQIEIDDLREILNSLNSLVTNKSFQSADKIYSNSLQEAQKNHNGEKYFLEELSHEKVKDTNIKRKIFSKNNDKDPKLLCILNFLDFNRVEIKFIDPGDRSIRETSDDFIEVFLKEGLLKIKDNNPELILSYDYFKNSDLIDCIKISNLKSIQEYDLITSKIRELLLNKEKNQPKLNL</sequence>
<accession>A0A0F9HGZ7</accession>
<keyword evidence="1" id="KW-0175">Coiled coil</keyword>
<organism evidence="2">
    <name type="scientific">marine sediment metagenome</name>
    <dbReference type="NCBI Taxonomy" id="412755"/>
    <lineage>
        <taxon>unclassified sequences</taxon>
        <taxon>metagenomes</taxon>
        <taxon>ecological metagenomes</taxon>
    </lineage>
</organism>
<protein>
    <submittedName>
        <fullName evidence="2">Uncharacterized protein</fullName>
    </submittedName>
</protein>
<dbReference type="EMBL" id="LAZR01015085">
    <property type="protein sequence ID" value="KKM14706.1"/>
    <property type="molecule type" value="Genomic_DNA"/>
</dbReference>
<proteinExistence type="predicted"/>
<gene>
    <name evidence="2" type="ORF">LCGC14_1703450</name>
</gene>
<reference evidence="2" key="1">
    <citation type="journal article" date="2015" name="Nature">
        <title>Complex archaea that bridge the gap between prokaryotes and eukaryotes.</title>
        <authorList>
            <person name="Spang A."/>
            <person name="Saw J.H."/>
            <person name="Jorgensen S.L."/>
            <person name="Zaremba-Niedzwiedzka K."/>
            <person name="Martijn J."/>
            <person name="Lind A.E."/>
            <person name="van Eijk R."/>
            <person name="Schleper C."/>
            <person name="Guy L."/>
            <person name="Ettema T.J."/>
        </authorList>
    </citation>
    <scope>NUCLEOTIDE SEQUENCE</scope>
</reference>
<evidence type="ECO:0000313" key="2">
    <source>
        <dbReference type="EMBL" id="KKM14706.1"/>
    </source>
</evidence>
<dbReference type="AlphaFoldDB" id="A0A0F9HGZ7"/>
<name>A0A0F9HGZ7_9ZZZZ</name>
<comment type="caution">
    <text evidence="2">The sequence shown here is derived from an EMBL/GenBank/DDBJ whole genome shotgun (WGS) entry which is preliminary data.</text>
</comment>
<evidence type="ECO:0000256" key="1">
    <source>
        <dbReference type="SAM" id="Coils"/>
    </source>
</evidence>